<accession>A0A2H0W2I6</accession>
<feature type="transmembrane region" description="Helical" evidence="2">
    <location>
        <begin position="12"/>
        <end position="31"/>
    </location>
</feature>
<evidence type="ECO:0000256" key="1">
    <source>
        <dbReference type="SAM" id="MobiDB-lite"/>
    </source>
</evidence>
<dbReference type="InterPro" id="IPR007211">
    <property type="entry name" value="DUF378"/>
</dbReference>
<dbReference type="PANTHER" id="PTHR37304">
    <property type="entry name" value="MEMBRANE PROTEIN-RELATED"/>
    <property type="match status" value="1"/>
</dbReference>
<organism evidence="3 4">
    <name type="scientific">Candidatus Buchananbacteria bacterium CG10_big_fil_rev_8_21_14_0_10_42_9</name>
    <dbReference type="NCBI Taxonomy" id="1974526"/>
    <lineage>
        <taxon>Bacteria</taxon>
        <taxon>Candidatus Buchananiibacteriota</taxon>
    </lineage>
</organism>
<comment type="caution">
    <text evidence="3">The sequence shown here is derived from an EMBL/GenBank/DDBJ whole genome shotgun (WGS) entry which is preliminary data.</text>
</comment>
<sequence length="93" mass="9520">MGGHNKGVHMVTFLLLVIGGLNWLLVGAVGWDVGELFGGMDAVVSRVIYVLVGLSAVYELVTHKANCAKCKEGAKPATGSMPTPGAGGNQPQG</sequence>
<keyword evidence="2" id="KW-0812">Transmembrane</keyword>
<feature type="transmembrane region" description="Helical" evidence="2">
    <location>
        <begin position="43"/>
        <end position="61"/>
    </location>
</feature>
<dbReference type="AlphaFoldDB" id="A0A2H0W2I6"/>
<evidence type="ECO:0008006" key="5">
    <source>
        <dbReference type="Google" id="ProtNLM"/>
    </source>
</evidence>
<dbReference type="Pfam" id="PF04070">
    <property type="entry name" value="DUF378"/>
    <property type="match status" value="1"/>
</dbReference>
<evidence type="ECO:0000313" key="3">
    <source>
        <dbReference type="EMBL" id="PIS05573.1"/>
    </source>
</evidence>
<name>A0A2H0W2I6_9BACT</name>
<dbReference type="EMBL" id="PEZZ01000002">
    <property type="protein sequence ID" value="PIS05573.1"/>
    <property type="molecule type" value="Genomic_DNA"/>
</dbReference>
<proteinExistence type="predicted"/>
<reference evidence="4" key="1">
    <citation type="submission" date="2017-09" db="EMBL/GenBank/DDBJ databases">
        <title>Depth-based differentiation of microbial function through sediment-hosted aquifers and enrichment of novel symbionts in the deep terrestrial subsurface.</title>
        <authorList>
            <person name="Probst A.J."/>
            <person name="Ladd B."/>
            <person name="Jarett J.K."/>
            <person name="Geller-Mcgrath D.E."/>
            <person name="Sieber C.M.K."/>
            <person name="Emerson J.B."/>
            <person name="Anantharaman K."/>
            <person name="Thomas B.C."/>
            <person name="Malmstrom R."/>
            <person name="Stieglmeier M."/>
            <person name="Klingl A."/>
            <person name="Woyke T."/>
            <person name="Ryan C.M."/>
            <person name="Banfield J.F."/>
        </authorList>
    </citation>
    <scope>NUCLEOTIDE SEQUENCE [LARGE SCALE GENOMIC DNA]</scope>
</reference>
<feature type="region of interest" description="Disordered" evidence="1">
    <location>
        <begin position="73"/>
        <end position="93"/>
    </location>
</feature>
<evidence type="ECO:0000313" key="4">
    <source>
        <dbReference type="Proteomes" id="UP000230935"/>
    </source>
</evidence>
<keyword evidence="2" id="KW-0472">Membrane</keyword>
<dbReference type="PANTHER" id="PTHR37304:SF1">
    <property type="entry name" value="MEMBRANE PROTEIN"/>
    <property type="match status" value="1"/>
</dbReference>
<gene>
    <name evidence="3" type="ORF">COT81_00220</name>
</gene>
<evidence type="ECO:0000256" key="2">
    <source>
        <dbReference type="SAM" id="Phobius"/>
    </source>
</evidence>
<dbReference type="Proteomes" id="UP000230935">
    <property type="component" value="Unassembled WGS sequence"/>
</dbReference>
<protein>
    <recommendedName>
        <fullName evidence="5">DUF378 domain-containing protein</fullName>
    </recommendedName>
</protein>
<keyword evidence="2" id="KW-1133">Transmembrane helix</keyword>